<organism evidence="3">
    <name type="scientific">Candidatus Moduliflexus flocculans</name>
    <dbReference type="NCBI Taxonomy" id="1499966"/>
    <lineage>
        <taxon>Bacteria</taxon>
        <taxon>Candidatus Moduliflexota</taxon>
        <taxon>Candidatus Moduliflexia</taxon>
        <taxon>Candidatus Moduliflexales</taxon>
        <taxon>Candidatus Moduliflexaceae</taxon>
    </lineage>
</organism>
<dbReference type="Pfam" id="PF19961">
    <property type="entry name" value="EAD8"/>
    <property type="match status" value="1"/>
</dbReference>
<keyword evidence="4" id="KW-1185">Reference proteome</keyword>
<dbReference type="STRING" id="1499966.U14_03414"/>
<sequence length="316" mass="33975">MTRKILMISANPLGTNMLKITEEIAAIQIGLSAAPQGETFRFIPKTHVSIHELQEAMLSESPQIVHFSGHGAGEAGIKLQDEYGDAQLVGGEALAGLFELFADTVECVLLNACYSEVQATAISQHIPYVIGMNNAIEDNAAREFAVAFYKTLGAGKDIQFAYKFAKNALLLAGMKNQHLLPVLLANPHAAPKQPPTQQVAPNTSKSAAPSNAIKAKIMKLLPSLNILRQESERFGLIRAAMLDQAAANQIDASQALGSFVPNTVELLAGYGTLEDGRHALEALLIAARDLGGKEFKQQCDAIFQEWLGRMPESIAT</sequence>
<dbReference type="InterPro" id="IPR045437">
    <property type="entry name" value="EAD8"/>
</dbReference>
<name>A0A081BP47_9BACT</name>
<evidence type="ECO:0000313" key="4">
    <source>
        <dbReference type="Proteomes" id="UP000030700"/>
    </source>
</evidence>
<feature type="domain" description="Effector-associated" evidence="2">
    <location>
        <begin position="212"/>
        <end position="306"/>
    </location>
</feature>
<evidence type="ECO:0000259" key="1">
    <source>
        <dbReference type="Pfam" id="PF12770"/>
    </source>
</evidence>
<accession>A0A081BP47</accession>
<gene>
    <name evidence="3" type="ORF">U14_03414</name>
</gene>
<evidence type="ECO:0000313" key="3">
    <source>
        <dbReference type="EMBL" id="GAK52163.1"/>
    </source>
</evidence>
<proteinExistence type="predicted"/>
<protein>
    <submittedName>
        <fullName evidence="3">Uncharacterized protein</fullName>
    </submittedName>
</protein>
<dbReference type="InterPro" id="IPR024983">
    <property type="entry name" value="CHAT_dom"/>
</dbReference>
<dbReference type="HOGENOM" id="CLU_878981_0_0_0"/>
<reference evidence="3" key="1">
    <citation type="journal article" date="2015" name="PeerJ">
        <title>First genomic representation of candidate bacterial phylum KSB3 points to enhanced environmental sensing as a trigger of wastewater bulking.</title>
        <authorList>
            <person name="Sekiguchi Y."/>
            <person name="Ohashi A."/>
            <person name="Parks D.H."/>
            <person name="Yamauchi T."/>
            <person name="Tyson G.W."/>
            <person name="Hugenholtz P."/>
        </authorList>
    </citation>
    <scope>NUCLEOTIDE SEQUENCE [LARGE SCALE GENOMIC DNA]</scope>
</reference>
<dbReference type="AlphaFoldDB" id="A0A081BP47"/>
<feature type="domain" description="CHAT" evidence="1">
    <location>
        <begin position="22"/>
        <end position="170"/>
    </location>
</feature>
<dbReference type="Pfam" id="PF12770">
    <property type="entry name" value="CHAT"/>
    <property type="match status" value="1"/>
</dbReference>
<dbReference type="Proteomes" id="UP000030700">
    <property type="component" value="Unassembled WGS sequence"/>
</dbReference>
<dbReference type="EMBL" id="DF820458">
    <property type="protein sequence ID" value="GAK52163.1"/>
    <property type="molecule type" value="Genomic_DNA"/>
</dbReference>
<evidence type="ECO:0000259" key="2">
    <source>
        <dbReference type="Pfam" id="PF19961"/>
    </source>
</evidence>